<feature type="binding site" evidence="13">
    <location>
        <position position="436"/>
    </location>
    <ligand>
        <name>K(+)</name>
        <dbReference type="ChEBI" id="CHEBI:29103"/>
    </ligand>
</feature>
<evidence type="ECO:0000256" key="3">
    <source>
        <dbReference type="ARBA" id="ARBA00022448"/>
    </source>
</evidence>
<dbReference type="AlphaFoldDB" id="A0A1N6DIG1"/>
<comment type="function">
    <text evidence="12">Low-affinity potassium transport system. Interacts with Trk system potassium uptake protein TrkA.</text>
</comment>
<dbReference type="STRING" id="364032.SAMN05443662_0173"/>
<feature type="transmembrane region" description="Helical" evidence="14">
    <location>
        <begin position="456"/>
        <end position="481"/>
    </location>
</feature>
<dbReference type="InterPro" id="IPR003445">
    <property type="entry name" value="Cat_transpt"/>
</dbReference>
<accession>A0A1N6DIG1</accession>
<feature type="transmembrane region" description="Helical" evidence="14">
    <location>
        <begin position="136"/>
        <end position="163"/>
    </location>
</feature>
<sequence length="483" mass="52705">MHLGMIFKIIGILLSAYSISLLPPLGIAALYGDGAFHSFAATLLLTAAVGGSLWYSLRHEKGDLKIKDGFLIVILFWTVLGMVGAIPFHYAQHVQLSWTDAIFESFSGLTTTGATVISGLDELPHAILWYRQQLQWLGGMGIIVLAVAILPMLGIGGMQLYRAETPGPMKDNKLAPRISETARTLWYIYLLLTLACAVAYKLAGMSWFDAIGHSFSTVAIGGFSTHDASIGHFNSVAVELIAMVFMYLAGINFALHFTAWRTLSPRPYWLDPEFRTYTLLLTSGIVVSTLYLWLTSTYADPLQALRYASFQTISLATTTGFASTDYLSWPAFVPVLLVIMSFIGGSAGSTGGGMKVIRFLLLFRQGLREIVRLLHPNALIPLKLAGRVVPEQVISAVWGFFSLYVFIFAAIGLAIMAFGIDPVTAFSAAAATLNNLGPGLGEVGSNFATMPDPVKWILTFAMLLGRLELFTLLVIFTRAFWRS</sequence>
<keyword evidence="5 12" id="KW-0997">Cell inner membrane</keyword>
<proteinExistence type="inferred from homology"/>
<evidence type="ECO:0000256" key="7">
    <source>
        <dbReference type="ARBA" id="ARBA00022692"/>
    </source>
</evidence>
<dbReference type="GO" id="GO:0046872">
    <property type="term" value="F:metal ion binding"/>
    <property type="evidence" value="ECO:0007669"/>
    <property type="project" value="UniProtKB-KW"/>
</dbReference>
<dbReference type="PANTHER" id="PTHR32024">
    <property type="entry name" value="TRK SYSTEM POTASSIUM UPTAKE PROTEIN TRKG-RELATED"/>
    <property type="match status" value="1"/>
</dbReference>
<keyword evidence="3 12" id="KW-0813">Transport</keyword>
<feature type="binding site" evidence="13">
    <location>
        <position position="435"/>
    </location>
    <ligand>
        <name>K(+)</name>
        <dbReference type="ChEBI" id="CHEBI:29103"/>
    </ligand>
</feature>
<dbReference type="Proteomes" id="UP000198461">
    <property type="component" value="Unassembled WGS sequence"/>
</dbReference>
<dbReference type="GO" id="GO:0015379">
    <property type="term" value="F:potassium:chloride symporter activity"/>
    <property type="evidence" value="ECO:0007669"/>
    <property type="project" value="InterPro"/>
</dbReference>
<evidence type="ECO:0000256" key="10">
    <source>
        <dbReference type="ARBA" id="ARBA00023065"/>
    </source>
</evidence>
<evidence type="ECO:0000256" key="1">
    <source>
        <dbReference type="ARBA" id="ARBA00004429"/>
    </source>
</evidence>
<feature type="binding site" evidence="13">
    <location>
        <position position="220"/>
    </location>
    <ligand>
        <name>K(+)</name>
        <dbReference type="ChEBI" id="CHEBI:29103"/>
    </ligand>
</feature>
<feature type="binding site" evidence="13">
    <location>
        <position position="221"/>
    </location>
    <ligand>
        <name>K(+)</name>
        <dbReference type="ChEBI" id="CHEBI:29103"/>
    </ligand>
</feature>
<evidence type="ECO:0000256" key="4">
    <source>
        <dbReference type="ARBA" id="ARBA00022475"/>
    </source>
</evidence>
<evidence type="ECO:0000256" key="13">
    <source>
        <dbReference type="PIRSR" id="PIRSR006247-1"/>
    </source>
</evidence>
<organism evidence="15 16">
    <name type="scientific">Sulfurivirga caldicuralii</name>
    <dbReference type="NCBI Taxonomy" id="364032"/>
    <lineage>
        <taxon>Bacteria</taxon>
        <taxon>Pseudomonadati</taxon>
        <taxon>Pseudomonadota</taxon>
        <taxon>Gammaproteobacteria</taxon>
        <taxon>Thiotrichales</taxon>
        <taxon>Piscirickettsiaceae</taxon>
        <taxon>Sulfurivirga</taxon>
    </lineage>
</organism>
<feature type="transmembrane region" description="Helical" evidence="14">
    <location>
        <begin position="38"/>
        <end position="57"/>
    </location>
</feature>
<keyword evidence="8 12" id="KW-0630">Potassium</keyword>
<reference evidence="15 16" key="1">
    <citation type="submission" date="2016-11" db="EMBL/GenBank/DDBJ databases">
        <authorList>
            <person name="Jaros S."/>
            <person name="Januszkiewicz K."/>
            <person name="Wedrychowicz H."/>
        </authorList>
    </citation>
    <scope>NUCLEOTIDE SEQUENCE [LARGE SCALE GENOMIC DNA]</scope>
    <source>
        <strain evidence="15 16">DSM 17737</strain>
    </source>
</reference>
<evidence type="ECO:0000256" key="9">
    <source>
        <dbReference type="ARBA" id="ARBA00022989"/>
    </source>
</evidence>
<gene>
    <name evidence="15" type="ORF">SAMN05443662_0173</name>
</gene>
<evidence type="ECO:0000256" key="12">
    <source>
        <dbReference type="PIRNR" id="PIRNR006247"/>
    </source>
</evidence>
<comment type="subcellular location">
    <subcellularLocation>
        <location evidence="1 12">Cell inner membrane</location>
        <topology evidence="1 12">Multi-pass membrane protein</topology>
    </subcellularLocation>
</comment>
<dbReference type="EMBL" id="FSRE01000001">
    <property type="protein sequence ID" value="SIN70570.1"/>
    <property type="molecule type" value="Genomic_DNA"/>
</dbReference>
<evidence type="ECO:0000256" key="8">
    <source>
        <dbReference type="ARBA" id="ARBA00022958"/>
    </source>
</evidence>
<feature type="transmembrane region" description="Helical" evidence="14">
    <location>
        <begin position="184"/>
        <end position="203"/>
    </location>
</feature>
<keyword evidence="11 12" id="KW-0472">Membrane</keyword>
<keyword evidence="10 12" id="KW-0406">Ion transport</keyword>
<evidence type="ECO:0000313" key="16">
    <source>
        <dbReference type="Proteomes" id="UP000198461"/>
    </source>
</evidence>
<dbReference type="GO" id="GO:0005886">
    <property type="term" value="C:plasma membrane"/>
    <property type="evidence" value="ECO:0007669"/>
    <property type="project" value="UniProtKB-SubCell"/>
</dbReference>
<feature type="transmembrane region" description="Helical" evidence="14">
    <location>
        <begin position="331"/>
        <end position="354"/>
    </location>
</feature>
<comment type="similarity">
    <text evidence="2 12">Belongs to the TrkH potassium transport family.</text>
</comment>
<dbReference type="Pfam" id="PF02386">
    <property type="entry name" value="TrkH"/>
    <property type="match status" value="1"/>
</dbReference>
<protein>
    <recommendedName>
        <fullName evidence="12">Trk system potassium uptake protein</fullName>
    </recommendedName>
</protein>
<name>A0A1N6DIG1_9GAMM</name>
<keyword evidence="7 14" id="KW-0812">Transmembrane</keyword>
<dbReference type="NCBIfam" id="TIGR00933">
    <property type="entry name" value="2a38"/>
    <property type="match status" value="1"/>
</dbReference>
<feature type="transmembrane region" description="Helical" evidence="14">
    <location>
        <begin position="276"/>
        <end position="294"/>
    </location>
</feature>
<keyword evidence="13" id="KW-0479">Metal-binding</keyword>
<evidence type="ECO:0000313" key="15">
    <source>
        <dbReference type="EMBL" id="SIN70570.1"/>
    </source>
</evidence>
<feature type="binding site" evidence="13">
    <location>
        <position position="111"/>
    </location>
    <ligand>
        <name>K(+)</name>
        <dbReference type="ChEBI" id="CHEBI:29103"/>
    </ligand>
</feature>
<feature type="transmembrane region" description="Helical" evidence="14">
    <location>
        <begin position="12"/>
        <end position="32"/>
    </location>
</feature>
<dbReference type="PANTHER" id="PTHR32024:SF2">
    <property type="entry name" value="TRK SYSTEM POTASSIUM UPTAKE PROTEIN TRKG-RELATED"/>
    <property type="match status" value="1"/>
</dbReference>
<keyword evidence="6 12" id="KW-0633">Potassium transport</keyword>
<dbReference type="OrthoDB" id="9810952at2"/>
<feature type="binding site" evidence="13">
    <location>
        <position position="318"/>
    </location>
    <ligand>
        <name>K(+)</name>
        <dbReference type="ChEBI" id="CHEBI:29103"/>
    </ligand>
</feature>
<dbReference type="PIRSF" id="PIRSF006247">
    <property type="entry name" value="TrkH"/>
    <property type="match status" value="1"/>
</dbReference>
<dbReference type="InterPro" id="IPR004772">
    <property type="entry name" value="TrkH"/>
</dbReference>
<keyword evidence="16" id="KW-1185">Reference proteome</keyword>
<feature type="binding site" evidence="13">
    <location>
        <position position="319"/>
    </location>
    <ligand>
        <name>K(+)</name>
        <dbReference type="ChEBI" id="CHEBI:29103"/>
    </ligand>
</feature>
<evidence type="ECO:0000256" key="6">
    <source>
        <dbReference type="ARBA" id="ARBA00022538"/>
    </source>
</evidence>
<dbReference type="RefSeq" id="WP_074200513.1">
    <property type="nucleotide sequence ID" value="NZ_FSRE01000001.1"/>
</dbReference>
<evidence type="ECO:0000256" key="11">
    <source>
        <dbReference type="ARBA" id="ARBA00023136"/>
    </source>
</evidence>
<feature type="transmembrane region" description="Helical" evidence="14">
    <location>
        <begin position="236"/>
        <end position="255"/>
    </location>
</feature>
<keyword evidence="4 12" id="KW-1003">Cell membrane</keyword>
<evidence type="ECO:0000256" key="2">
    <source>
        <dbReference type="ARBA" id="ARBA00009137"/>
    </source>
</evidence>
<evidence type="ECO:0000256" key="5">
    <source>
        <dbReference type="ARBA" id="ARBA00022519"/>
    </source>
</evidence>
<feature type="binding site" evidence="13">
    <location>
        <position position="112"/>
    </location>
    <ligand>
        <name>K(+)</name>
        <dbReference type="ChEBI" id="CHEBI:29103"/>
    </ligand>
</feature>
<feature type="transmembrane region" description="Helical" evidence="14">
    <location>
        <begin position="69"/>
        <end position="90"/>
    </location>
</feature>
<keyword evidence="9 14" id="KW-1133">Transmembrane helix</keyword>
<feature type="transmembrane region" description="Helical" evidence="14">
    <location>
        <begin position="393"/>
        <end position="420"/>
    </location>
</feature>
<evidence type="ECO:0000256" key="14">
    <source>
        <dbReference type="SAM" id="Phobius"/>
    </source>
</evidence>